<accession>A0AAV8WTK8</accession>
<evidence type="ECO:0000313" key="2">
    <source>
        <dbReference type="Proteomes" id="UP001162156"/>
    </source>
</evidence>
<proteinExistence type="predicted"/>
<evidence type="ECO:0000313" key="1">
    <source>
        <dbReference type="EMBL" id="KAJ8929610.1"/>
    </source>
</evidence>
<organism evidence="1 2">
    <name type="scientific">Rhamnusium bicolor</name>
    <dbReference type="NCBI Taxonomy" id="1586634"/>
    <lineage>
        <taxon>Eukaryota</taxon>
        <taxon>Metazoa</taxon>
        <taxon>Ecdysozoa</taxon>
        <taxon>Arthropoda</taxon>
        <taxon>Hexapoda</taxon>
        <taxon>Insecta</taxon>
        <taxon>Pterygota</taxon>
        <taxon>Neoptera</taxon>
        <taxon>Endopterygota</taxon>
        <taxon>Coleoptera</taxon>
        <taxon>Polyphaga</taxon>
        <taxon>Cucujiformia</taxon>
        <taxon>Chrysomeloidea</taxon>
        <taxon>Cerambycidae</taxon>
        <taxon>Lepturinae</taxon>
        <taxon>Rhagiini</taxon>
        <taxon>Rhamnusium</taxon>
    </lineage>
</organism>
<sequence length="142" mass="16774">MVVNPRNFLPIDKIYFGAKIQNSSLDNYVLNGVKIKCLDFYIKSIRQIFDRFPLKNSVFEQSKFIDPKHVISRKTQSISEISIHFPNLIDDIQVIDNEWRMLRNIDFNEVGINTDEVEKNDVHHHFFPPHQLNFGAVFRKLN</sequence>
<comment type="caution">
    <text evidence="1">The sequence shown here is derived from an EMBL/GenBank/DDBJ whole genome shotgun (WGS) entry which is preliminary data.</text>
</comment>
<protein>
    <recommendedName>
        <fullName evidence="3">RNA polymerase alpha subunit</fullName>
    </recommendedName>
</protein>
<keyword evidence="2" id="KW-1185">Reference proteome</keyword>
<dbReference type="Proteomes" id="UP001162156">
    <property type="component" value="Unassembled WGS sequence"/>
</dbReference>
<reference evidence="1" key="1">
    <citation type="journal article" date="2023" name="Insect Mol. Biol.">
        <title>Genome sequencing provides insights into the evolution of gene families encoding plant cell wall-degrading enzymes in longhorned beetles.</title>
        <authorList>
            <person name="Shin N.R."/>
            <person name="Okamura Y."/>
            <person name="Kirsch R."/>
            <person name="Pauchet Y."/>
        </authorList>
    </citation>
    <scope>NUCLEOTIDE SEQUENCE</scope>
    <source>
        <strain evidence="1">RBIC_L_NR</strain>
    </source>
</reference>
<dbReference type="AlphaFoldDB" id="A0AAV8WTK8"/>
<evidence type="ECO:0008006" key="3">
    <source>
        <dbReference type="Google" id="ProtNLM"/>
    </source>
</evidence>
<name>A0AAV8WTK8_9CUCU</name>
<gene>
    <name evidence="1" type="ORF">NQ314_017687</name>
</gene>
<dbReference type="EMBL" id="JANEYF010004948">
    <property type="protein sequence ID" value="KAJ8929610.1"/>
    <property type="molecule type" value="Genomic_DNA"/>
</dbReference>